<dbReference type="PROSITE" id="PS00678">
    <property type="entry name" value="WD_REPEATS_1"/>
    <property type="match status" value="1"/>
</dbReference>
<dbReference type="GO" id="GO:0031145">
    <property type="term" value="P:anaphase-promoting complex-dependent catabolic process"/>
    <property type="evidence" value="ECO:0007669"/>
    <property type="project" value="TreeGrafter"/>
</dbReference>
<feature type="domain" description="CDC20/Fizzy WD40" evidence="9">
    <location>
        <begin position="2"/>
        <end position="230"/>
    </location>
</feature>
<accession>A0A9K3D3C1</accession>
<keyword evidence="2 7" id="KW-0853">WD repeat</keyword>
<keyword evidence="3" id="KW-0132">Cell division</keyword>
<feature type="compositionally biased region" description="Basic and acidic residues" evidence="8">
    <location>
        <begin position="242"/>
        <end position="258"/>
    </location>
</feature>
<feature type="repeat" description="WD" evidence="7">
    <location>
        <begin position="69"/>
        <end position="110"/>
    </location>
</feature>
<keyword evidence="5" id="KW-0498">Mitosis</keyword>
<dbReference type="PROSITE" id="PS50294">
    <property type="entry name" value="WD_REPEATS_REGION"/>
    <property type="match status" value="1"/>
</dbReference>
<dbReference type="InterPro" id="IPR015943">
    <property type="entry name" value="WD40/YVTN_repeat-like_dom_sf"/>
</dbReference>
<evidence type="ECO:0000256" key="8">
    <source>
        <dbReference type="SAM" id="MobiDB-lite"/>
    </source>
</evidence>
<dbReference type="GO" id="GO:1905786">
    <property type="term" value="P:positive regulation of anaphase-promoting complex-dependent catabolic process"/>
    <property type="evidence" value="ECO:0007669"/>
    <property type="project" value="TreeGrafter"/>
</dbReference>
<comment type="caution">
    <text evidence="10">The sequence shown here is derived from an EMBL/GenBank/DDBJ whole genome shotgun (WGS) entry which is preliminary data.</text>
</comment>
<evidence type="ECO:0000259" key="9">
    <source>
        <dbReference type="Pfam" id="PF24807"/>
    </source>
</evidence>
<feature type="repeat" description="WD" evidence="7">
    <location>
        <begin position="1"/>
        <end position="27"/>
    </location>
</feature>
<dbReference type="InterPro" id="IPR019775">
    <property type="entry name" value="WD40_repeat_CS"/>
</dbReference>
<dbReference type="InterPro" id="IPR056150">
    <property type="entry name" value="WD40_CDC20-Fz"/>
</dbReference>
<dbReference type="Proteomes" id="UP000265618">
    <property type="component" value="Unassembled WGS sequence"/>
</dbReference>
<feature type="repeat" description="WD" evidence="7">
    <location>
        <begin position="111"/>
        <end position="155"/>
    </location>
</feature>
<dbReference type="SMART" id="SM00320">
    <property type="entry name" value="WD40"/>
    <property type="match status" value="5"/>
</dbReference>
<dbReference type="SUPFAM" id="SSF50978">
    <property type="entry name" value="WD40 repeat-like"/>
    <property type="match status" value="1"/>
</dbReference>
<evidence type="ECO:0000256" key="3">
    <source>
        <dbReference type="ARBA" id="ARBA00022618"/>
    </source>
</evidence>
<evidence type="ECO:0000256" key="2">
    <source>
        <dbReference type="ARBA" id="ARBA00022574"/>
    </source>
</evidence>
<dbReference type="OrthoDB" id="10263272at2759"/>
<dbReference type="Gene3D" id="2.130.10.10">
    <property type="entry name" value="YVTN repeat-like/Quinoprotein amine dehydrogenase"/>
    <property type="match status" value="1"/>
</dbReference>
<organism evidence="10 11">
    <name type="scientific">Kipferlia bialata</name>
    <dbReference type="NCBI Taxonomy" id="797122"/>
    <lineage>
        <taxon>Eukaryota</taxon>
        <taxon>Metamonada</taxon>
        <taxon>Carpediemonas-like organisms</taxon>
        <taxon>Kipferlia</taxon>
    </lineage>
</organism>
<feature type="region of interest" description="Disordered" evidence="8">
    <location>
        <begin position="238"/>
        <end position="258"/>
    </location>
</feature>
<evidence type="ECO:0000256" key="5">
    <source>
        <dbReference type="ARBA" id="ARBA00022776"/>
    </source>
</evidence>
<comment type="similarity">
    <text evidence="1">Belongs to the WD repeat CDC20/Fizzy family.</text>
</comment>
<evidence type="ECO:0000313" key="11">
    <source>
        <dbReference type="Proteomes" id="UP000265618"/>
    </source>
</evidence>
<feature type="non-terminal residue" evidence="10">
    <location>
        <position position="1"/>
    </location>
</feature>
<dbReference type="PANTHER" id="PTHR19918">
    <property type="entry name" value="CELL DIVISION CYCLE 20 CDC20 FIZZY -RELATED"/>
    <property type="match status" value="1"/>
</dbReference>
<protein>
    <recommendedName>
        <fullName evidence="9">CDC20/Fizzy WD40 domain-containing protein</fullName>
    </recommendedName>
</protein>
<keyword evidence="11" id="KW-1185">Reference proteome</keyword>
<dbReference type="GO" id="GO:0010997">
    <property type="term" value="F:anaphase-promoting complex binding"/>
    <property type="evidence" value="ECO:0007669"/>
    <property type="project" value="InterPro"/>
</dbReference>
<dbReference type="PANTHER" id="PTHR19918:SF8">
    <property type="entry name" value="FI02843P"/>
    <property type="match status" value="1"/>
</dbReference>
<dbReference type="InterPro" id="IPR036322">
    <property type="entry name" value="WD40_repeat_dom_sf"/>
</dbReference>
<evidence type="ECO:0000256" key="7">
    <source>
        <dbReference type="PROSITE-ProRule" id="PRU00221"/>
    </source>
</evidence>
<dbReference type="InterPro" id="IPR033010">
    <property type="entry name" value="Cdc20/Fizzy"/>
</dbReference>
<dbReference type="EMBL" id="BDIP01003278">
    <property type="protein sequence ID" value="GIQ87500.1"/>
    <property type="molecule type" value="Genomic_DNA"/>
</dbReference>
<keyword evidence="4" id="KW-0677">Repeat</keyword>
<proteinExistence type="inferred from homology"/>
<keyword evidence="6" id="KW-0131">Cell cycle</keyword>
<dbReference type="AlphaFoldDB" id="A0A9K3D3C1"/>
<dbReference type="InterPro" id="IPR001680">
    <property type="entry name" value="WD40_rpt"/>
</dbReference>
<dbReference type="GO" id="GO:0005680">
    <property type="term" value="C:anaphase-promoting complex"/>
    <property type="evidence" value="ECO:0007669"/>
    <property type="project" value="TreeGrafter"/>
</dbReference>
<name>A0A9K3D3C1_9EUKA</name>
<dbReference type="GO" id="GO:1990757">
    <property type="term" value="F:ubiquitin ligase activator activity"/>
    <property type="evidence" value="ECO:0007669"/>
    <property type="project" value="TreeGrafter"/>
</dbReference>
<evidence type="ECO:0000256" key="1">
    <source>
        <dbReference type="ARBA" id="ARBA00006445"/>
    </source>
</evidence>
<dbReference type="GO" id="GO:0051301">
    <property type="term" value="P:cell division"/>
    <property type="evidence" value="ECO:0007669"/>
    <property type="project" value="UniProtKB-KW"/>
</dbReference>
<evidence type="ECO:0000313" key="10">
    <source>
        <dbReference type="EMBL" id="GIQ87500.1"/>
    </source>
</evidence>
<evidence type="ECO:0000256" key="6">
    <source>
        <dbReference type="ARBA" id="ARBA00023306"/>
    </source>
</evidence>
<dbReference type="PROSITE" id="PS50082">
    <property type="entry name" value="WD_REPEATS_2"/>
    <property type="match status" value="3"/>
</dbReference>
<evidence type="ECO:0000256" key="4">
    <source>
        <dbReference type="ARBA" id="ARBA00022737"/>
    </source>
</evidence>
<dbReference type="Pfam" id="PF24807">
    <property type="entry name" value="WD40_CDC20-Fz"/>
    <property type="match status" value="1"/>
</dbReference>
<reference evidence="10 11" key="1">
    <citation type="journal article" date="2018" name="PLoS ONE">
        <title>The draft genome of Kipferlia bialata reveals reductive genome evolution in fornicate parasites.</title>
        <authorList>
            <person name="Tanifuji G."/>
            <person name="Takabayashi S."/>
            <person name="Kume K."/>
            <person name="Takagi M."/>
            <person name="Nakayama T."/>
            <person name="Kamikawa R."/>
            <person name="Inagaki Y."/>
            <person name="Hashimoto T."/>
        </authorList>
    </citation>
    <scope>NUCLEOTIDE SEQUENCE [LARGE SCALE GENOMIC DNA]</scope>
    <source>
        <strain evidence="10">NY0173</strain>
    </source>
</reference>
<gene>
    <name evidence="10" type="ORF">KIPB_009547</name>
</gene>
<sequence>KGKFLSVGTSDNTVIIYDVNKGRIVRTLKTHQAPVGAMAWNRHLLASGAKDGTLLYDDVRQKQSTIANLQGHVEEICGLEWNPQGDRLASGANDDQVLIWGLSSSQPKQRLIAHTGAVKALSWAPNRRGLLASGGGNMDRRIRFWDTTTGDCVNEIETGSQISALMWNQKGDEILSSHGFKANSLCVWKYPSLIRVAEIQTTHESRILHSRPSPDGVHVASAGGDQLCLWNVFESTATETPDPTKTHDHRSNDRGHYR</sequence>